<proteinExistence type="predicted"/>
<evidence type="ECO:0000313" key="2">
    <source>
        <dbReference type="EMBL" id="KYC89919.1"/>
    </source>
</evidence>
<organism evidence="2 3">
    <name type="scientific">Heyndrickxia sporothermodurans</name>
    <dbReference type="NCBI Taxonomy" id="46224"/>
    <lineage>
        <taxon>Bacteria</taxon>
        <taxon>Bacillati</taxon>
        <taxon>Bacillota</taxon>
        <taxon>Bacilli</taxon>
        <taxon>Bacillales</taxon>
        <taxon>Bacillaceae</taxon>
        <taxon>Heyndrickxia</taxon>
    </lineage>
</organism>
<dbReference type="STRING" id="46224.B4102_3926"/>
<dbReference type="RefSeq" id="WP_160331496.1">
    <property type="nucleotide sequence ID" value="NZ_LQYN01000129.1"/>
</dbReference>
<name>A0A150KL37_9BACI</name>
<sequence length="54" mass="5999">MSKISWFGVFLFMFMMSVVGFLVFDNIVSSLIFGIGVGGAIGWLFSTKKAKEKE</sequence>
<keyword evidence="1" id="KW-1133">Transmembrane helix</keyword>
<accession>A0A150KL37</accession>
<keyword evidence="1" id="KW-0472">Membrane</keyword>
<dbReference type="Proteomes" id="UP000075666">
    <property type="component" value="Unassembled WGS sequence"/>
</dbReference>
<keyword evidence="1" id="KW-0812">Transmembrane</keyword>
<reference evidence="2 3" key="1">
    <citation type="submission" date="2016-01" db="EMBL/GenBank/DDBJ databases">
        <title>Genome Sequences of Twelve Sporeforming Bacillus Species Isolated from Foods.</title>
        <authorList>
            <person name="Berendsen E.M."/>
            <person name="Wells-Bennik M.H."/>
            <person name="Krawcyk A.O."/>
            <person name="De Jong A."/>
            <person name="Holsappel S."/>
            <person name="Eijlander R.T."/>
            <person name="Kuipers O.P."/>
        </authorList>
    </citation>
    <scope>NUCLEOTIDE SEQUENCE [LARGE SCALE GENOMIC DNA]</scope>
    <source>
        <strain evidence="2 3">B4102</strain>
    </source>
</reference>
<keyword evidence="3" id="KW-1185">Reference proteome</keyword>
<protein>
    <submittedName>
        <fullName evidence="2">Uncharacterized protein</fullName>
    </submittedName>
</protein>
<comment type="caution">
    <text evidence="2">The sequence shown here is derived from an EMBL/GenBank/DDBJ whole genome shotgun (WGS) entry which is preliminary data.</text>
</comment>
<evidence type="ECO:0000313" key="3">
    <source>
        <dbReference type="Proteomes" id="UP000075666"/>
    </source>
</evidence>
<dbReference type="PATRIC" id="fig|46224.3.peg.1069"/>
<evidence type="ECO:0000256" key="1">
    <source>
        <dbReference type="SAM" id="Phobius"/>
    </source>
</evidence>
<gene>
    <name evidence="2" type="ORF">B4102_3926</name>
</gene>
<dbReference type="OrthoDB" id="2978187at2"/>
<dbReference type="AlphaFoldDB" id="A0A150KL37"/>
<dbReference type="EMBL" id="LQYN01000129">
    <property type="protein sequence ID" value="KYC89919.1"/>
    <property type="molecule type" value="Genomic_DNA"/>
</dbReference>
<feature type="transmembrane region" description="Helical" evidence="1">
    <location>
        <begin position="30"/>
        <end position="46"/>
    </location>
</feature>
<feature type="transmembrane region" description="Helical" evidence="1">
    <location>
        <begin position="7"/>
        <end position="24"/>
    </location>
</feature>